<keyword evidence="10" id="KW-0457">Lysine biosynthesis</keyword>
<evidence type="ECO:0000256" key="1">
    <source>
        <dbReference type="ARBA" id="ARBA00004896"/>
    </source>
</evidence>
<accession>A0A7Y0UIJ0</accession>
<dbReference type="UniPathway" id="UPA00034">
    <property type="reaction ID" value="UER00026"/>
</dbReference>
<evidence type="ECO:0000256" key="8">
    <source>
        <dbReference type="ARBA" id="ARBA00022915"/>
    </source>
</evidence>
<evidence type="ECO:0000259" key="12">
    <source>
        <dbReference type="Pfam" id="PF16654"/>
    </source>
</evidence>
<dbReference type="GO" id="GO:0019877">
    <property type="term" value="P:diaminopimelate biosynthetic process"/>
    <property type="evidence" value="ECO:0007669"/>
    <property type="project" value="UniProtKB-KW"/>
</dbReference>
<evidence type="ECO:0000256" key="9">
    <source>
        <dbReference type="ARBA" id="ARBA00023002"/>
    </source>
</evidence>
<comment type="catalytic activity">
    <reaction evidence="11">
        <text>meso-2,6-diaminopimelate + NADP(+) + H2O = (S)-2-amino-6-oxoheptanedioate + NH4(+) + NADPH + H(+)</text>
        <dbReference type="Rhea" id="RHEA:13561"/>
        <dbReference type="ChEBI" id="CHEBI:15377"/>
        <dbReference type="ChEBI" id="CHEBI:15378"/>
        <dbReference type="ChEBI" id="CHEBI:28938"/>
        <dbReference type="ChEBI" id="CHEBI:57783"/>
        <dbReference type="ChEBI" id="CHEBI:57791"/>
        <dbReference type="ChEBI" id="CHEBI:58349"/>
        <dbReference type="ChEBI" id="CHEBI:58556"/>
        <dbReference type="EC" id="1.4.1.16"/>
    </reaction>
</comment>
<dbReference type="InterPro" id="IPR010190">
    <property type="entry name" value="Diaminopimelate_DH_Ddh"/>
</dbReference>
<evidence type="ECO:0000256" key="2">
    <source>
        <dbReference type="ARBA" id="ARBA00007442"/>
    </source>
</evidence>
<dbReference type="AlphaFoldDB" id="A0A7Y0UIJ0"/>
<comment type="subunit">
    <text evidence="3">Homodimer.</text>
</comment>
<comment type="pathway">
    <text evidence="1">Amino-acid biosynthesis; L-lysine biosynthesis via DAP pathway; DL-2,6-diaminopimelate from (S)-tetrahydrodipicolinate: step 1/1.</text>
</comment>
<evidence type="ECO:0000256" key="11">
    <source>
        <dbReference type="ARBA" id="ARBA00052023"/>
    </source>
</evidence>
<evidence type="ECO:0000313" key="14">
    <source>
        <dbReference type="Proteomes" id="UP000553981"/>
    </source>
</evidence>
<dbReference type="EMBL" id="JABCUI010000005">
    <property type="protein sequence ID" value="NMW87945.1"/>
    <property type="molecule type" value="Genomic_DNA"/>
</dbReference>
<dbReference type="InterPro" id="IPR036291">
    <property type="entry name" value="NAD(P)-bd_dom_sf"/>
</dbReference>
<keyword evidence="9 13" id="KW-0560">Oxidoreductase</keyword>
<feature type="domain" description="Meso-diaminopimelate D-dehydrogenase C-terminal" evidence="12">
    <location>
        <begin position="223"/>
        <end position="376"/>
    </location>
</feature>
<protein>
    <recommendedName>
        <fullName evidence="5">Meso-diaminopimelate D-dehydrogenase</fullName>
        <ecNumber evidence="4">1.4.1.16</ecNumber>
    </recommendedName>
</protein>
<dbReference type="GO" id="GO:0047850">
    <property type="term" value="F:diaminopimelate dehydrogenase activity"/>
    <property type="evidence" value="ECO:0007669"/>
    <property type="project" value="UniProtKB-EC"/>
</dbReference>
<dbReference type="InterPro" id="IPR032094">
    <property type="entry name" value="Meso-DAP_DH_C"/>
</dbReference>
<evidence type="ECO:0000313" key="13">
    <source>
        <dbReference type="EMBL" id="NMW87945.1"/>
    </source>
</evidence>
<comment type="caution">
    <text evidence="13">The sequence shown here is derived from an EMBL/GenBank/DDBJ whole genome shotgun (WGS) entry which is preliminary data.</text>
</comment>
<dbReference type="NCBIfam" id="TIGR01921">
    <property type="entry name" value="DAP-DH"/>
    <property type="match status" value="1"/>
</dbReference>
<organism evidence="13 14">
    <name type="scientific">Mobiluncus curtisii</name>
    <dbReference type="NCBI Taxonomy" id="2051"/>
    <lineage>
        <taxon>Bacteria</taxon>
        <taxon>Bacillati</taxon>
        <taxon>Actinomycetota</taxon>
        <taxon>Actinomycetes</taxon>
        <taxon>Actinomycetales</taxon>
        <taxon>Actinomycetaceae</taxon>
        <taxon>Mobiluncus</taxon>
    </lineage>
</organism>
<sequence>MGATMTQQEDTRIRVGVVGFGNYGKAAAKAVGKCRDMELVAIFSKRDPQKLQNSYAKVYPTDTVAQFADRIDVVIICDTLATKLQEETPQLAQYFHTVDAHPLRGNPPSAAEVDAKRQLRMEELENMAKDIAARQAALDAAAGVEQTAVPEATSQAMADGNVAPGGEGAEDLDEGIHEVSGMMLPAFIKEPVFQPVYKAFPDYFAAVDQAGQSTKHVSLCAVGWEPGLMSMFRVISDSLFPKTKTYTFWGRGISMQWSNAIRAFDGVLDAVAYQVPKEEPLTAVLNGEPIYDDSRKALHYMECYVVADPAYDKEQLREEIMEMPGWFADYDTQVTFLSRDEMREFHSRLIHAGLILSRASTSQGVNEQIKLEIDMDDNPEFTAYVMVAAARAAYRAGQAGWSGAHTMMEIPPIWMHPDSPEKLRFQISGS</sequence>
<proteinExistence type="inferred from homology"/>
<dbReference type="EC" id="1.4.1.16" evidence="4"/>
<keyword evidence="7" id="KW-0521">NADP</keyword>
<evidence type="ECO:0000256" key="6">
    <source>
        <dbReference type="ARBA" id="ARBA00022605"/>
    </source>
</evidence>
<dbReference type="SUPFAM" id="SSF55347">
    <property type="entry name" value="Glyceraldehyde-3-phosphate dehydrogenase-like, C-terminal domain"/>
    <property type="match status" value="1"/>
</dbReference>
<dbReference type="Gene3D" id="3.30.360.10">
    <property type="entry name" value="Dihydrodipicolinate Reductase, domain 2"/>
    <property type="match status" value="1"/>
</dbReference>
<keyword evidence="6" id="KW-0028">Amino-acid biosynthesis</keyword>
<evidence type="ECO:0000256" key="10">
    <source>
        <dbReference type="ARBA" id="ARBA00023154"/>
    </source>
</evidence>
<gene>
    <name evidence="13" type="ORF">HHJ67_09385</name>
</gene>
<name>A0A7Y0UIJ0_9ACTO</name>
<comment type="similarity">
    <text evidence="2">Belongs to the diaminopimelate dehydrogenase family.</text>
</comment>
<reference evidence="13 14" key="1">
    <citation type="submission" date="2020-04" db="EMBL/GenBank/DDBJ databases">
        <title>Antimicrobial susceptibility and clonality of vaginal-derived multi-drug resistant Mobiluncus isolates in China.</title>
        <authorList>
            <person name="Zhang X."/>
        </authorList>
    </citation>
    <scope>NUCLEOTIDE SEQUENCE [LARGE SCALE GENOMIC DNA]</scope>
    <source>
        <strain evidence="13 14">19</strain>
    </source>
</reference>
<evidence type="ECO:0000256" key="4">
    <source>
        <dbReference type="ARBA" id="ARBA00012080"/>
    </source>
</evidence>
<evidence type="ECO:0000256" key="3">
    <source>
        <dbReference type="ARBA" id="ARBA00011738"/>
    </source>
</evidence>
<evidence type="ECO:0000256" key="5">
    <source>
        <dbReference type="ARBA" id="ARBA00021654"/>
    </source>
</evidence>
<evidence type="ECO:0000256" key="7">
    <source>
        <dbReference type="ARBA" id="ARBA00022857"/>
    </source>
</evidence>
<dbReference type="Proteomes" id="UP000553981">
    <property type="component" value="Unassembled WGS sequence"/>
</dbReference>
<dbReference type="Gene3D" id="3.40.50.720">
    <property type="entry name" value="NAD(P)-binding Rossmann-like Domain"/>
    <property type="match status" value="1"/>
</dbReference>
<dbReference type="GO" id="GO:0009089">
    <property type="term" value="P:lysine biosynthetic process via diaminopimelate"/>
    <property type="evidence" value="ECO:0007669"/>
    <property type="project" value="UniProtKB-UniPathway"/>
</dbReference>
<keyword evidence="8" id="KW-0220">Diaminopimelate biosynthesis</keyword>
<dbReference type="Pfam" id="PF16654">
    <property type="entry name" value="DAPDH_C"/>
    <property type="match status" value="1"/>
</dbReference>
<dbReference type="SUPFAM" id="SSF51735">
    <property type="entry name" value="NAD(P)-binding Rossmann-fold domains"/>
    <property type="match status" value="1"/>
</dbReference>